<dbReference type="AlphaFoldDB" id="A0A1H1F5T0"/>
<evidence type="ECO:0000313" key="2">
    <source>
        <dbReference type="Proteomes" id="UP000181917"/>
    </source>
</evidence>
<dbReference type="KEGG" id="acry:AC20117_01145"/>
<gene>
    <name evidence="1" type="ORF">SAMN04489742_3268</name>
</gene>
<dbReference type="RefSeq" id="WP_074701362.1">
    <property type="nucleotide sequence ID" value="NZ_CP018863.1"/>
</dbReference>
<protein>
    <recommendedName>
        <fullName evidence="3">YjbR protein</fullName>
    </recommendedName>
</protein>
<evidence type="ECO:0000313" key="1">
    <source>
        <dbReference type="EMBL" id="SDQ96281.1"/>
    </source>
</evidence>
<proteinExistence type="predicted"/>
<dbReference type="STRING" id="37928.SAMN04489742_3268"/>
<dbReference type="Proteomes" id="UP000181917">
    <property type="component" value="Unassembled WGS sequence"/>
</dbReference>
<accession>A0A1H1F5T0</accession>
<dbReference type="EMBL" id="FNKH01000002">
    <property type="protein sequence ID" value="SDQ96281.1"/>
    <property type="molecule type" value="Genomic_DNA"/>
</dbReference>
<keyword evidence="2" id="KW-1185">Reference proteome</keyword>
<dbReference type="InterPro" id="IPR038056">
    <property type="entry name" value="YjbR-like_sf"/>
</dbReference>
<name>A0A1H1F5T0_9MICC</name>
<dbReference type="SUPFAM" id="SSF142906">
    <property type="entry name" value="YjbR-like"/>
    <property type="match status" value="1"/>
</dbReference>
<sequence length="104" mass="11984">MQTEDDVRHICLSFPGVTERLSWGNPAWFARTLMARMWEDGVLTVKTRERDALAGTSPDIFFWTPHHERSPELVLVRLDQISAEELAELLDDSYRIAGTVRKAR</sequence>
<dbReference type="InterPro" id="IPR058532">
    <property type="entry name" value="YjbR/MT2646/Rv2570-like"/>
</dbReference>
<dbReference type="Gene3D" id="3.90.1150.30">
    <property type="match status" value="1"/>
</dbReference>
<organism evidence="1 2">
    <name type="scientific">Crystallibacter crystallopoietes</name>
    <dbReference type="NCBI Taxonomy" id="37928"/>
    <lineage>
        <taxon>Bacteria</taxon>
        <taxon>Bacillati</taxon>
        <taxon>Actinomycetota</taxon>
        <taxon>Actinomycetes</taxon>
        <taxon>Micrococcales</taxon>
        <taxon>Micrococcaceae</taxon>
        <taxon>Crystallibacter</taxon>
    </lineage>
</organism>
<dbReference type="OrthoDB" id="954305at2"/>
<evidence type="ECO:0008006" key="3">
    <source>
        <dbReference type="Google" id="ProtNLM"/>
    </source>
</evidence>
<reference evidence="1 2" key="1">
    <citation type="submission" date="2016-10" db="EMBL/GenBank/DDBJ databases">
        <authorList>
            <person name="de Groot N.N."/>
        </authorList>
    </citation>
    <scope>NUCLEOTIDE SEQUENCE [LARGE SCALE GENOMIC DNA]</scope>
    <source>
        <strain evidence="1 2">DSM 20117</strain>
    </source>
</reference>
<dbReference type="Pfam" id="PF04237">
    <property type="entry name" value="YjbR"/>
    <property type="match status" value="1"/>
</dbReference>